<keyword evidence="1" id="KW-1133">Transmembrane helix</keyword>
<dbReference type="GO" id="GO:0005524">
    <property type="term" value="F:ATP binding"/>
    <property type="evidence" value="ECO:0007669"/>
    <property type="project" value="UniProtKB-KW"/>
</dbReference>
<evidence type="ECO:0000313" key="4">
    <source>
        <dbReference type="Proteomes" id="UP000642488"/>
    </source>
</evidence>
<evidence type="ECO:0000256" key="1">
    <source>
        <dbReference type="SAM" id="Phobius"/>
    </source>
</evidence>
<dbReference type="InterPro" id="IPR048428">
    <property type="entry name" value="YobI-NTPase"/>
</dbReference>
<name>A0A934IKD4_9RHOB</name>
<dbReference type="InterPro" id="IPR027417">
    <property type="entry name" value="P-loop_NTPase"/>
</dbReference>
<keyword evidence="3" id="KW-0067">ATP-binding</keyword>
<reference evidence="3" key="1">
    <citation type="submission" date="2020-12" db="EMBL/GenBank/DDBJ databases">
        <title>Bacterial taxonomy.</title>
        <authorList>
            <person name="Pan X."/>
        </authorList>
    </citation>
    <scope>NUCLEOTIDE SEQUENCE</scope>
    <source>
        <strain evidence="3">KCTC 52957</strain>
    </source>
</reference>
<dbReference type="AlphaFoldDB" id="A0A934IKD4"/>
<proteinExistence type="predicted"/>
<feature type="transmembrane region" description="Helical" evidence="1">
    <location>
        <begin position="186"/>
        <end position="208"/>
    </location>
</feature>
<evidence type="ECO:0000259" key="2">
    <source>
        <dbReference type="Pfam" id="PF20693"/>
    </source>
</evidence>
<dbReference type="RefSeq" id="WP_198917745.1">
    <property type="nucleotide sequence ID" value="NZ_JAEKPD010000030.1"/>
</dbReference>
<keyword evidence="4" id="KW-1185">Reference proteome</keyword>
<comment type="caution">
    <text evidence="3">The sequence shown here is derived from an EMBL/GenBank/DDBJ whole genome shotgun (WGS) entry which is preliminary data.</text>
</comment>
<protein>
    <submittedName>
        <fullName evidence="3">ATP-binding protein</fullName>
    </submittedName>
</protein>
<feature type="transmembrane region" description="Helical" evidence="1">
    <location>
        <begin position="146"/>
        <end position="166"/>
    </location>
</feature>
<keyword evidence="3" id="KW-0547">Nucleotide-binding</keyword>
<feature type="domain" description="YobI-like P-loop NTPase" evidence="2">
    <location>
        <begin position="51"/>
        <end position="410"/>
    </location>
</feature>
<sequence length="1201" mass="136092">MYVSRAKIFLWISDKLFKLAEALRRISASRKGPAKFVDLAPTDEADQEGVYSAALAFATESPDVSNIALTGPYGSGKSSIIRSFLKSYPRKALHISLAAFLPEAGDEQRTVTRQEIERSILQQLLYGADADKLPLSRFKRIQSPGFWSILRSLYILSGILAVWHAFHNRNAIFDGSYFKPFDLTNWLDISIAAFALMFLWSAIHHFYVASFGLSLKGISLKDIEIRPSSEDQDSILNRHLDEIVYFFQSTRYDLVVVEDLDRFEDSDIFVTLREINSLVNGNVGVKRKVRFLYALRDDMFVNTDRTKFFEFIIPVIPIINSSNSIDMVLAQGSRLELDGSLDQQFLREVSRYLSDLRLIHNIFNEYAIYVANLETDGENVLDATKLLAVLIYKNVYPRDFERLHRGEGHLAGILGRKDELIAAREQSHRSEIAQLERGIEAAEKQVPKDIRELRRIYAMALLESLPANVSGVSRNGQQFVAPAKLSEYEEFDELINTQNIHYNTFNQGRRQHNNSGLQANIDPEATFADRVQSIQNKTDSQKKAAVRRIADLRNQIKTIRTSKFNVLLRSSSQEIEGLFQELGDGGELARFLLLEGYLDDSYYQYTSLFHSGRLSPNDNKFLIQIRAFQTPEPGFPIDNPSEVIAGMREDDFGLDYALNVRLVDALLESEENKDRLGKVFAYLANEFPNQQEFFQAYYASGSQVGEFIKRLVEAWRGFVPAAMEDPSAVVHIAGLIEHLPPALLAREREEHAELRTFVAENIHEILNLLEGVDPAKLEELRIETKDLAAINAYPQVVQKLYELGHYHLSAANFEYIFGSILGEETGPALRKRHYSRIRNSGAKPLLDRVESDFAEYFENVLLEMDDNVEEDVEAILAVLDRDALDFEAVETFVLRQVENLPELDNVPQRYQSIVVRGAQIAPSWSNCIGFIQSEAFDGAALTEFLGKDEIRAALLEVPIPDTKEAYPLRQFLIEADNLQDETYRIYVRALPKEFKKFPEAVSTGKRRILIEEQRIRFDAGNLTALEGEVDLQTAFVAENIALYLQDPSAFSIDDDFRERLLGAGVSDDEKRAIIELMDLSALPSLPKRAGIVGPILLQTDSALPVLTADIVKAIVVNAEPVSTQIQLLNLLHEMLDKAEVREVLAQLPHPYSSIQTGYARPMLKRTNQNSELVSWLDDRDIISSVGKPFWSNDIMVNLYRS</sequence>
<evidence type="ECO:0000313" key="3">
    <source>
        <dbReference type="EMBL" id="MBJ3764576.1"/>
    </source>
</evidence>
<dbReference type="Pfam" id="PF20693">
    <property type="entry name" value="YobI-ATPase"/>
    <property type="match status" value="1"/>
</dbReference>
<dbReference type="EMBL" id="JAEKPD010000030">
    <property type="protein sequence ID" value="MBJ3764576.1"/>
    <property type="molecule type" value="Genomic_DNA"/>
</dbReference>
<dbReference type="SUPFAM" id="SSF52540">
    <property type="entry name" value="P-loop containing nucleoside triphosphate hydrolases"/>
    <property type="match status" value="2"/>
</dbReference>
<gene>
    <name evidence="3" type="ORF">ILP92_17715</name>
</gene>
<keyword evidence="1" id="KW-0812">Transmembrane</keyword>
<organism evidence="3 4">
    <name type="scientific">Palleronia pontilimi</name>
    <dbReference type="NCBI Taxonomy" id="1964209"/>
    <lineage>
        <taxon>Bacteria</taxon>
        <taxon>Pseudomonadati</taxon>
        <taxon>Pseudomonadota</taxon>
        <taxon>Alphaproteobacteria</taxon>
        <taxon>Rhodobacterales</taxon>
        <taxon>Roseobacteraceae</taxon>
        <taxon>Palleronia</taxon>
    </lineage>
</organism>
<keyword evidence="1" id="KW-0472">Membrane</keyword>
<dbReference type="Proteomes" id="UP000642488">
    <property type="component" value="Unassembled WGS sequence"/>
</dbReference>
<accession>A0A934IKD4</accession>